<dbReference type="PROSITE" id="PS51718">
    <property type="entry name" value="G_DYNAMIN_2"/>
    <property type="match status" value="1"/>
</dbReference>
<dbReference type="GO" id="GO:0005525">
    <property type="term" value="F:GTP binding"/>
    <property type="evidence" value="ECO:0007669"/>
    <property type="project" value="InterPro"/>
</dbReference>
<dbReference type="GO" id="GO:0005874">
    <property type="term" value="C:microtubule"/>
    <property type="evidence" value="ECO:0007669"/>
    <property type="project" value="TreeGrafter"/>
</dbReference>
<dbReference type="InterPro" id="IPR027417">
    <property type="entry name" value="P-loop_NTPase"/>
</dbReference>
<evidence type="ECO:0000313" key="3">
    <source>
        <dbReference type="Proteomes" id="UP000271098"/>
    </source>
</evidence>
<dbReference type="OrthoDB" id="415706at2759"/>
<name>A0A183DH52_9BILA</name>
<evidence type="ECO:0000313" key="4">
    <source>
        <dbReference type="WBParaSite" id="GPUH_0000805201-mRNA-1"/>
    </source>
</evidence>
<dbReference type="GO" id="GO:0048312">
    <property type="term" value="P:intracellular distribution of mitochondria"/>
    <property type="evidence" value="ECO:0007669"/>
    <property type="project" value="TreeGrafter"/>
</dbReference>
<reference evidence="2 3" key="2">
    <citation type="submission" date="2018-11" db="EMBL/GenBank/DDBJ databases">
        <authorList>
            <consortium name="Pathogen Informatics"/>
        </authorList>
    </citation>
    <scope>NUCLEOTIDE SEQUENCE [LARGE SCALE GENOMIC DNA]</scope>
</reference>
<dbReference type="GO" id="GO:0003924">
    <property type="term" value="F:GTPase activity"/>
    <property type="evidence" value="ECO:0007669"/>
    <property type="project" value="TreeGrafter"/>
</dbReference>
<feature type="domain" description="Dynamin-type G" evidence="1">
    <location>
        <begin position="1"/>
        <end position="81"/>
    </location>
</feature>
<dbReference type="GO" id="GO:0031966">
    <property type="term" value="C:mitochondrial membrane"/>
    <property type="evidence" value="ECO:0007669"/>
    <property type="project" value="TreeGrafter"/>
</dbReference>
<dbReference type="InterPro" id="IPR045063">
    <property type="entry name" value="Dynamin_N"/>
</dbReference>
<dbReference type="Pfam" id="PF00350">
    <property type="entry name" value="Dynamin_N"/>
    <property type="match status" value="1"/>
</dbReference>
<dbReference type="GO" id="GO:0008017">
    <property type="term" value="F:microtubule binding"/>
    <property type="evidence" value="ECO:0007669"/>
    <property type="project" value="TreeGrafter"/>
</dbReference>
<keyword evidence="3" id="KW-1185">Reference proteome</keyword>
<protein>
    <submittedName>
        <fullName evidence="4">Dynamin GTPase</fullName>
    </submittedName>
</protein>
<dbReference type="GO" id="GO:0016559">
    <property type="term" value="P:peroxisome fission"/>
    <property type="evidence" value="ECO:0007669"/>
    <property type="project" value="TreeGrafter"/>
</dbReference>
<dbReference type="Proteomes" id="UP000271098">
    <property type="component" value="Unassembled WGS sequence"/>
</dbReference>
<dbReference type="GO" id="GO:0006897">
    <property type="term" value="P:endocytosis"/>
    <property type="evidence" value="ECO:0007669"/>
    <property type="project" value="TreeGrafter"/>
</dbReference>
<gene>
    <name evidence="2" type="ORF">GPUH_LOCUS8042</name>
</gene>
<organism evidence="4">
    <name type="scientific">Gongylonema pulchrum</name>
    <dbReference type="NCBI Taxonomy" id="637853"/>
    <lineage>
        <taxon>Eukaryota</taxon>
        <taxon>Metazoa</taxon>
        <taxon>Ecdysozoa</taxon>
        <taxon>Nematoda</taxon>
        <taxon>Chromadorea</taxon>
        <taxon>Rhabditida</taxon>
        <taxon>Spirurina</taxon>
        <taxon>Spiruromorpha</taxon>
        <taxon>Spiruroidea</taxon>
        <taxon>Gongylonematidae</taxon>
        <taxon>Gongylonema</taxon>
    </lineage>
</organism>
<dbReference type="GO" id="GO:0005758">
    <property type="term" value="C:mitochondrial intermembrane space"/>
    <property type="evidence" value="ECO:0007669"/>
    <property type="project" value="TreeGrafter"/>
</dbReference>
<proteinExistence type="predicted"/>
<dbReference type="WBParaSite" id="GPUH_0000805201-mRNA-1">
    <property type="protein sequence ID" value="GPUH_0000805201-mRNA-1"/>
    <property type="gene ID" value="GPUH_0000805201"/>
</dbReference>
<dbReference type="EMBL" id="UYRT01022452">
    <property type="protein sequence ID" value="VDK60591.1"/>
    <property type="molecule type" value="Genomic_DNA"/>
</dbReference>
<dbReference type="GO" id="GO:0008053">
    <property type="term" value="P:mitochondrial fusion"/>
    <property type="evidence" value="ECO:0007669"/>
    <property type="project" value="TreeGrafter"/>
</dbReference>
<dbReference type="InterPro" id="IPR030381">
    <property type="entry name" value="G_DYNAMIN_dom"/>
</dbReference>
<evidence type="ECO:0000313" key="2">
    <source>
        <dbReference type="EMBL" id="VDK60591.1"/>
    </source>
</evidence>
<accession>A0A183DH52</accession>
<dbReference type="Gene3D" id="3.40.50.300">
    <property type="entry name" value="P-loop containing nucleotide triphosphate hydrolases"/>
    <property type="match status" value="1"/>
</dbReference>
<dbReference type="GO" id="GO:0000266">
    <property type="term" value="P:mitochondrial fission"/>
    <property type="evidence" value="ECO:0007669"/>
    <property type="project" value="TreeGrafter"/>
</dbReference>
<evidence type="ECO:0000259" key="1">
    <source>
        <dbReference type="PROSITE" id="PS51718"/>
    </source>
</evidence>
<dbReference type="InterPro" id="IPR022812">
    <property type="entry name" value="Dynamin"/>
</dbReference>
<sequence length="81" mass="9156">MIAQARIFPRGSGEMMTRAPVKVTLSEGPYHIACFKDSTREFDLTKESELKQLRNEIEIRMRNSVAEGKTVSNEVIALTVK</sequence>
<reference evidence="4" key="1">
    <citation type="submission" date="2016-06" db="UniProtKB">
        <authorList>
            <consortium name="WormBaseParasite"/>
        </authorList>
    </citation>
    <scope>IDENTIFICATION</scope>
</reference>
<dbReference type="PANTHER" id="PTHR11566:SF67">
    <property type="entry name" value="DYNAMIN-LIKE 120 KDA PROTEIN, MITOCHONDRIAL"/>
    <property type="match status" value="1"/>
</dbReference>
<dbReference type="AlphaFoldDB" id="A0A183DH52"/>
<dbReference type="PANTHER" id="PTHR11566">
    <property type="entry name" value="DYNAMIN"/>
    <property type="match status" value="1"/>
</dbReference>